<feature type="chain" id="PRO_5011622611" description="DUF4136 domain-containing protein" evidence="1">
    <location>
        <begin position="18"/>
        <end position="197"/>
    </location>
</feature>
<keyword evidence="4" id="KW-1185">Reference proteome</keyword>
<name>A0A1H7LKI7_9GAMM</name>
<dbReference type="OrthoDB" id="118896at2"/>
<protein>
    <recommendedName>
        <fullName evidence="2">DUF4136 domain-containing protein</fullName>
    </recommendedName>
</protein>
<evidence type="ECO:0000313" key="4">
    <source>
        <dbReference type="Proteomes" id="UP000199297"/>
    </source>
</evidence>
<dbReference type="Proteomes" id="UP000199297">
    <property type="component" value="Unassembled WGS sequence"/>
</dbReference>
<reference evidence="4" key="1">
    <citation type="submission" date="2016-10" db="EMBL/GenBank/DDBJ databases">
        <authorList>
            <person name="Varghese N."/>
            <person name="Submissions S."/>
        </authorList>
    </citation>
    <scope>NUCLEOTIDE SEQUENCE [LARGE SCALE GENOMIC DNA]</scope>
    <source>
        <strain evidence="4">CGMCC 1.9127</strain>
    </source>
</reference>
<dbReference type="STRING" id="641665.GCA_002104455_02815"/>
<dbReference type="AlphaFoldDB" id="A0A1H7LKI7"/>
<evidence type="ECO:0000259" key="2">
    <source>
        <dbReference type="Pfam" id="PF13590"/>
    </source>
</evidence>
<dbReference type="Gene3D" id="3.30.160.670">
    <property type="match status" value="1"/>
</dbReference>
<dbReference type="PROSITE" id="PS51257">
    <property type="entry name" value="PROKAR_LIPOPROTEIN"/>
    <property type="match status" value="1"/>
</dbReference>
<keyword evidence="1" id="KW-0732">Signal</keyword>
<organism evidence="3 4">
    <name type="scientific">Colwellia chukchiensis</name>
    <dbReference type="NCBI Taxonomy" id="641665"/>
    <lineage>
        <taxon>Bacteria</taxon>
        <taxon>Pseudomonadati</taxon>
        <taxon>Pseudomonadota</taxon>
        <taxon>Gammaproteobacteria</taxon>
        <taxon>Alteromonadales</taxon>
        <taxon>Colwelliaceae</taxon>
        <taxon>Colwellia</taxon>
    </lineage>
</organism>
<feature type="signal peptide" evidence="1">
    <location>
        <begin position="1"/>
        <end position="17"/>
    </location>
</feature>
<dbReference type="RefSeq" id="WP_085284349.1">
    <property type="nucleotide sequence ID" value="NZ_FOBI01000004.1"/>
</dbReference>
<dbReference type="InterPro" id="IPR025411">
    <property type="entry name" value="DUF4136"/>
</dbReference>
<accession>A0A1H7LKI7</accession>
<proteinExistence type="predicted"/>
<sequence>MRLLSCFVCIFALASCAVSNSTNTVFRGGYDFTALHSYSIYSRHSAFGEMQSIADSTRNHIELAIEQNFASIGLTYQSADKADVVIAYLILNPNSGELARYNQQVKYCGFCLNAGTSAYTQLQKNLRAGSLLIDIVDVRSQRSIWRSVYPLKPSDKDNSRERQSKIRHAVDTMLKDFPLNASKKSARVSYFASDVLS</sequence>
<feature type="domain" description="DUF4136" evidence="2">
    <location>
        <begin position="24"/>
        <end position="178"/>
    </location>
</feature>
<dbReference type="EMBL" id="FOBI01000004">
    <property type="protein sequence ID" value="SEK99431.1"/>
    <property type="molecule type" value="Genomic_DNA"/>
</dbReference>
<evidence type="ECO:0000313" key="3">
    <source>
        <dbReference type="EMBL" id="SEK99431.1"/>
    </source>
</evidence>
<gene>
    <name evidence="3" type="ORF">SAMN05216262_104191</name>
</gene>
<dbReference type="Pfam" id="PF13590">
    <property type="entry name" value="DUF4136"/>
    <property type="match status" value="1"/>
</dbReference>
<evidence type="ECO:0000256" key="1">
    <source>
        <dbReference type="SAM" id="SignalP"/>
    </source>
</evidence>